<dbReference type="EMBL" id="GG674889">
    <property type="protein sequence ID" value="EER13787.1"/>
    <property type="molecule type" value="Genomic_DNA"/>
</dbReference>
<feature type="compositionally biased region" description="Basic and acidic residues" evidence="1">
    <location>
        <begin position="275"/>
        <end position="289"/>
    </location>
</feature>
<dbReference type="InParanoid" id="C5KNZ9"/>
<evidence type="ECO:0000256" key="1">
    <source>
        <dbReference type="SAM" id="MobiDB-lite"/>
    </source>
</evidence>
<name>C5KNZ9_PERM5</name>
<proteinExistence type="predicted"/>
<feature type="region of interest" description="Disordered" evidence="1">
    <location>
        <begin position="252"/>
        <end position="289"/>
    </location>
</feature>
<protein>
    <submittedName>
        <fullName evidence="2">Uncharacterized protein</fullName>
    </submittedName>
</protein>
<evidence type="ECO:0000313" key="2">
    <source>
        <dbReference type="EMBL" id="EER13787.1"/>
    </source>
</evidence>
<feature type="region of interest" description="Disordered" evidence="1">
    <location>
        <begin position="1"/>
        <end position="89"/>
    </location>
</feature>
<sequence>MELEKESTSSNSSNTSARSDSSVAGTDLVIAAVRAETAEGIEDPSESETSGKFGSSNGGIGSAEESGGKGESRVAAAANAGDSPGSDPIGWAVDKLLSRIVEENSTEQLIALLSEMTKKALILQHQLELSSTRNDELLKEIEQLKGNLDEERGKFSAAEPPSPPPPVASIVYDGELPSDERDGSSPSVGAVPQLNEIYEKHHIDREVRDMLRNSRKIRRPEQRQMVIDLFLEKVGHEQGKDVLAALKGLTDSTNSESKSAVTGDARTYNRRTHNRRDNSDHPLHARSGPENRSWLFAQCVKEVEFKIGPGAAASASRHKNDYYDYGNKGRCHSRGQPPPISLVSQPSCYSQLIIYGCYGRNDDEKEDGDDDNDDCRINGVHSTKSMLLWLGDSSKNQNNSENSVAQRSLAALDDRLLAAHSKALDAYVNCVARDVKATAGSSERACRRDAMGIFDSVAVEGTVGMGKEAETLVKSARKLLKTGLDMLQGEVNQLRLAAQAASDEQRQALAWIGEMAQRSKDRENVPRSTGVRLRGDSFKKGGVKDAISSILGSIEVKSPGGGARFDSGGGENGKSILELIGESAQDAGPSLTFEWSVAAAQRGHPESKSEKRRRLRSLGILAGLVYGCGLLVTSVAPLWLFGSNDNSDWSRPEMVTSSSVGGEVSGELRDFLNDPLVNTDREQTWQHRYSHKQLGDLTLTGNDKDEWAANYLYNLPGKGLGAIEGALNSDQQLALQYSNAIPDGTLRGTAGWSSNEGYFGKLSKLWNGGNGKAARYDIAGSTNNGELKHQLQAQWARDNDRAEAGIQAPITNPYGFLSKSGAEKFNPDWYTSYSRSLVDGGYDSKNPFGIEGGARLSSGGELEGRLTARAKPIDSVDAEYHVSARTRPDTSKGLWGWLTGFGKSPVELEHNAQIQYSNAPGSVMYANYEKRDGSAGHLRLGYGMTSDDSQ</sequence>
<feature type="region of interest" description="Disordered" evidence="1">
    <location>
        <begin position="153"/>
        <end position="193"/>
    </location>
</feature>
<reference evidence="2 3" key="1">
    <citation type="submission" date="2008-07" db="EMBL/GenBank/DDBJ databases">
        <authorList>
            <person name="El-Sayed N."/>
            <person name="Caler E."/>
            <person name="Inman J."/>
            <person name="Amedeo P."/>
            <person name="Hass B."/>
            <person name="Wortman J."/>
        </authorList>
    </citation>
    <scope>NUCLEOTIDE SEQUENCE [LARGE SCALE GENOMIC DNA]</scope>
    <source>
        <strain evidence="3">ATCC 50983 / TXsc</strain>
    </source>
</reference>
<feature type="compositionally biased region" description="Low complexity" evidence="1">
    <location>
        <begin position="8"/>
        <end position="22"/>
    </location>
</feature>
<evidence type="ECO:0000313" key="3">
    <source>
        <dbReference type="Proteomes" id="UP000007800"/>
    </source>
</evidence>
<dbReference type="AlphaFoldDB" id="C5KNZ9"/>
<keyword evidence="3" id="KW-1185">Reference proteome</keyword>
<organism evidence="3">
    <name type="scientific">Perkinsus marinus (strain ATCC 50983 / TXsc)</name>
    <dbReference type="NCBI Taxonomy" id="423536"/>
    <lineage>
        <taxon>Eukaryota</taxon>
        <taxon>Sar</taxon>
        <taxon>Alveolata</taxon>
        <taxon>Perkinsozoa</taxon>
        <taxon>Perkinsea</taxon>
        <taxon>Perkinsida</taxon>
        <taxon>Perkinsidae</taxon>
        <taxon>Perkinsus</taxon>
    </lineage>
</organism>
<accession>C5KNZ9</accession>
<dbReference type="RefSeq" id="XP_002781992.1">
    <property type="nucleotide sequence ID" value="XM_002781946.1"/>
</dbReference>
<dbReference type="GeneID" id="9043505"/>
<dbReference type="Proteomes" id="UP000007800">
    <property type="component" value="Unassembled WGS sequence"/>
</dbReference>
<gene>
    <name evidence="2" type="ORF">Pmar_PMAR000947</name>
</gene>